<gene>
    <name evidence="1" type="ORF">BX592_1199</name>
</gene>
<dbReference type="AlphaFoldDB" id="A0A4R8LHY6"/>
<organism evidence="1 2">
    <name type="scientific">Paraburkholderia rhizosphaerae</name>
    <dbReference type="NCBI Taxonomy" id="480658"/>
    <lineage>
        <taxon>Bacteria</taxon>
        <taxon>Pseudomonadati</taxon>
        <taxon>Pseudomonadota</taxon>
        <taxon>Betaproteobacteria</taxon>
        <taxon>Burkholderiales</taxon>
        <taxon>Burkholderiaceae</taxon>
        <taxon>Paraburkholderia</taxon>
    </lineage>
</organism>
<dbReference type="Proteomes" id="UP000295509">
    <property type="component" value="Unassembled WGS sequence"/>
</dbReference>
<dbReference type="EMBL" id="SORE01000019">
    <property type="protein sequence ID" value="TDY42895.1"/>
    <property type="molecule type" value="Genomic_DNA"/>
</dbReference>
<protein>
    <submittedName>
        <fullName evidence="1">Uncharacterized protein</fullName>
    </submittedName>
</protein>
<reference evidence="1 2" key="1">
    <citation type="submission" date="2019-03" db="EMBL/GenBank/DDBJ databases">
        <title>Genomic Encyclopedia of Type Strains, Phase III (KMG-III): the genomes of soil and plant-associated and newly described type strains.</title>
        <authorList>
            <person name="Whitman W."/>
        </authorList>
    </citation>
    <scope>NUCLEOTIDE SEQUENCE [LARGE SCALE GENOMIC DNA]</scope>
    <source>
        <strain evidence="1 2">LMG 29544</strain>
    </source>
</reference>
<evidence type="ECO:0000313" key="1">
    <source>
        <dbReference type="EMBL" id="TDY42895.1"/>
    </source>
</evidence>
<comment type="caution">
    <text evidence="1">The sequence shown here is derived from an EMBL/GenBank/DDBJ whole genome shotgun (WGS) entry which is preliminary data.</text>
</comment>
<accession>A0A4R8LHY6</accession>
<keyword evidence="2" id="KW-1185">Reference proteome</keyword>
<name>A0A4R8LHY6_9BURK</name>
<proteinExistence type="predicted"/>
<sequence length="56" mass="6265">MTTRYFTTTRHASFRRAITDRAAAAAGGRIVCVNQWWSAWIFTGRPGRGGVVSVHR</sequence>
<evidence type="ECO:0000313" key="2">
    <source>
        <dbReference type="Proteomes" id="UP000295509"/>
    </source>
</evidence>